<proteinExistence type="predicted"/>
<reference evidence="1 2" key="1">
    <citation type="submission" date="2016-10" db="EMBL/GenBank/DDBJ databases">
        <title>Complete genome of the TMA-utilizing, human hosted archaeon Methanomethylophilus alvus Gen. nov, sp. nov., strain Mx-05, derived from a pure culture.</title>
        <authorList>
            <person name="Brugere J.-F."/>
            <person name="Ben Hania W."/>
            <person name="Chaudhary P.P."/>
            <person name="Gaci N."/>
            <person name="Borrel G."/>
            <person name="Cao Van Tuat L."/>
            <person name="Fardeau M.-L."/>
            <person name="Harris H.M.B."/>
            <person name="O'Toole P.W."/>
            <person name="Ollivier B."/>
        </authorList>
    </citation>
    <scope>NUCLEOTIDE SEQUENCE [LARGE SCALE GENOMIC DNA]</scope>
    <source>
        <strain evidence="1 2">Mx-05</strain>
    </source>
</reference>
<sequence length="174" mass="19814">MSGELDPNAMLFGGEEDGKTEEERAVEYVYGKNPNRVSALNDLWFDELLKKIESLDLPDEKAKIKMAFKLTAGAVLDMLADSQPPEAAPDVMSDFDIFMGVALTNKKFNVSLFEEQQKALMQIDREKFHDDEEYARALSDFEDTWWEIGQPLLNGRNPNDAIKETLKKYGLNEE</sequence>
<protein>
    <submittedName>
        <fullName evidence="1">Uncharacterized protein</fullName>
    </submittedName>
</protein>
<dbReference type="OMA" id="DENWWNE"/>
<accession>A0A3G3IFJ0</accession>
<dbReference type="GeneID" id="41321156"/>
<gene>
    <name evidence="1" type="ORF">BKD89_01770</name>
</gene>
<dbReference type="RefSeq" id="WP_015504255.1">
    <property type="nucleotide sequence ID" value="NZ_CAYARL010000008.1"/>
</dbReference>
<name>A0A3G3IFJ0_9ARCH</name>
<organism evidence="1 2">
    <name type="scientific">Methanomethylophilus alvi</name>
    <dbReference type="NCBI Taxonomy" id="1291540"/>
    <lineage>
        <taxon>Archaea</taxon>
        <taxon>Methanobacteriati</taxon>
        <taxon>Thermoplasmatota</taxon>
        <taxon>Thermoplasmata</taxon>
        <taxon>Methanomassiliicoccales</taxon>
        <taxon>Methanomethylophilaceae</taxon>
        <taxon>Methanomethylophilus</taxon>
    </lineage>
</organism>
<dbReference type="Proteomes" id="UP000273278">
    <property type="component" value="Chromosome"/>
</dbReference>
<dbReference type="EMBL" id="CP017686">
    <property type="protein sequence ID" value="AYQ54541.1"/>
    <property type="molecule type" value="Genomic_DNA"/>
</dbReference>
<evidence type="ECO:0000313" key="2">
    <source>
        <dbReference type="Proteomes" id="UP000273278"/>
    </source>
</evidence>
<dbReference type="AlphaFoldDB" id="A0A3G3IFJ0"/>
<evidence type="ECO:0000313" key="1">
    <source>
        <dbReference type="EMBL" id="AYQ54541.1"/>
    </source>
</evidence>